<sequence length="305" mass="34452">SDFDRAWLGLPATLTSQPHYVVMQDIVRRCCKDESAFKSSLPVLKNGIDYCYFGRPMFGDLLHDLDEQTYTIKDLDAIQTEGLVPPRASILEFTEALWRAQSGSTRSARWFHVAATSMDGIHGFFSLPLVLKETEYKRMNLSRWAEDPGSERCHFAIAGALQMPEPVGPAHGKLLVVVEGEVVLITWPPTPHNLDCWWATINDATPASWKTLCDFQRPSVNYLRAGDAIHLPVGSFHGMIAMTNACLTSRPLLNPTRRDVETMGRVCQFFLNRYINEHKKGYSPYDDLEVINIRNQLSLWCGFAS</sequence>
<evidence type="ECO:0008006" key="3">
    <source>
        <dbReference type="Google" id="ProtNLM"/>
    </source>
</evidence>
<feature type="non-terminal residue" evidence="1">
    <location>
        <position position="305"/>
    </location>
</feature>
<dbReference type="EMBL" id="KZ819204">
    <property type="protein sequence ID" value="PWY97617.1"/>
    <property type="molecule type" value="Genomic_DNA"/>
</dbReference>
<dbReference type="InParanoid" id="A0A317XIG6"/>
<evidence type="ECO:0000313" key="1">
    <source>
        <dbReference type="EMBL" id="PWY97617.1"/>
    </source>
</evidence>
<reference evidence="1 2" key="1">
    <citation type="journal article" date="2018" name="Mol. Biol. Evol.">
        <title>Broad Genomic Sampling Reveals a Smut Pathogenic Ancestry of the Fungal Clade Ustilaginomycotina.</title>
        <authorList>
            <person name="Kijpornyongpan T."/>
            <person name="Mondo S.J."/>
            <person name="Barry K."/>
            <person name="Sandor L."/>
            <person name="Lee J."/>
            <person name="Lipzen A."/>
            <person name="Pangilinan J."/>
            <person name="LaButti K."/>
            <person name="Hainaut M."/>
            <person name="Henrissat B."/>
            <person name="Grigoriev I.V."/>
            <person name="Spatafora J.W."/>
            <person name="Aime M.C."/>
        </authorList>
    </citation>
    <scope>NUCLEOTIDE SEQUENCE [LARGE SCALE GENOMIC DNA]</scope>
    <source>
        <strain evidence="1 2">MCA 3645</strain>
    </source>
</reference>
<dbReference type="AlphaFoldDB" id="A0A317XIG6"/>
<dbReference type="OrthoDB" id="2542687at2759"/>
<accession>A0A317XIG6</accession>
<keyword evidence="2" id="KW-1185">Reference proteome</keyword>
<organism evidence="1 2">
    <name type="scientific">Testicularia cyperi</name>
    <dbReference type="NCBI Taxonomy" id="1882483"/>
    <lineage>
        <taxon>Eukaryota</taxon>
        <taxon>Fungi</taxon>
        <taxon>Dikarya</taxon>
        <taxon>Basidiomycota</taxon>
        <taxon>Ustilaginomycotina</taxon>
        <taxon>Ustilaginomycetes</taxon>
        <taxon>Ustilaginales</taxon>
        <taxon>Anthracoideaceae</taxon>
        <taxon>Testicularia</taxon>
    </lineage>
</organism>
<feature type="non-terminal residue" evidence="1">
    <location>
        <position position="1"/>
    </location>
</feature>
<proteinExistence type="predicted"/>
<protein>
    <recommendedName>
        <fullName evidence="3">JmjC domain-containing protein</fullName>
    </recommendedName>
</protein>
<gene>
    <name evidence="1" type="ORF">BCV70DRAFT_149935</name>
</gene>
<evidence type="ECO:0000313" key="2">
    <source>
        <dbReference type="Proteomes" id="UP000246740"/>
    </source>
</evidence>
<name>A0A317XIG6_9BASI</name>
<dbReference type="Proteomes" id="UP000246740">
    <property type="component" value="Unassembled WGS sequence"/>
</dbReference>